<dbReference type="Proteomes" id="UP000824175">
    <property type="component" value="Unassembled WGS sequence"/>
</dbReference>
<evidence type="ECO:0000313" key="1">
    <source>
        <dbReference type="EMBL" id="HIU12512.1"/>
    </source>
</evidence>
<reference evidence="1" key="1">
    <citation type="submission" date="2020-10" db="EMBL/GenBank/DDBJ databases">
        <authorList>
            <person name="Gilroy R."/>
        </authorList>
    </citation>
    <scope>NUCLEOTIDE SEQUENCE</scope>
    <source>
        <strain evidence="1">CHK195-11698</strain>
    </source>
</reference>
<proteinExistence type="predicted"/>
<reference evidence="1" key="2">
    <citation type="journal article" date="2021" name="PeerJ">
        <title>Extensive microbial diversity within the chicken gut microbiome revealed by metagenomics and culture.</title>
        <authorList>
            <person name="Gilroy R."/>
            <person name="Ravi A."/>
            <person name="Getino M."/>
            <person name="Pursley I."/>
            <person name="Horton D.L."/>
            <person name="Alikhan N.F."/>
            <person name="Baker D."/>
            <person name="Gharbi K."/>
            <person name="Hall N."/>
            <person name="Watson M."/>
            <person name="Adriaenssens E.M."/>
            <person name="Foster-Nyarko E."/>
            <person name="Jarju S."/>
            <person name="Secka A."/>
            <person name="Antonio M."/>
            <person name="Oren A."/>
            <person name="Chaudhuri R.R."/>
            <person name="La Ragione R."/>
            <person name="Hildebrand F."/>
            <person name="Pallen M.J."/>
        </authorList>
    </citation>
    <scope>NUCLEOTIDE SEQUENCE</scope>
    <source>
        <strain evidence="1">CHK195-11698</strain>
    </source>
</reference>
<name>A0A9D1HKU6_9FIRM</name>
<sequence length="183" mass="21317">MKQLEEMVELLVGHFDNRNQYAKMQEQGRMDYPYAKHVNSLCNEKIMGLPKDFDGYFVLEESEYEIQGKTNRSSHLFLFTQEEKGIKLTSYELSAKDVTFADFQPVNYDALKESAKFTPAYYVKKEGIYEGGSVSHFSPVLTFTLFERFSPEWLEVSEMMEVNGKRTFGYDEPIIYERVAQGD</sequence>
<gene>
    <name evidence="1" type="ORF">IAD15_00340</name>
</gene>
<evidence type="ECO:0000313" key="2">
    <source>
        <dbReference type="Proteomes" id="UP000824175"/>
    </source>
</evidence>
<accession>A0A9D1HKU6</accession>
<comment type="caution">
    <text evidence="1">The sequence shown here is derived from an EMBL/GenBank/DDBJ whole genome shotgun (WGS) entry which is preliminary data.</text>
</comment>
<protein>
    <submittedName>
        <fullName evidence="1">Uncharacterized protein</fullName>
    </submittedName>
</protein>
<organism evidence="1 2">
    <name type="scientific">Candidatus Fimiplasma intestinipullorum</name>
    <dbReference type="NCBI Taxonomy" id="2840825"/>
    <lineage>
        <taxon>Bacteria</taxon>
        <taxon>Bacillati</taxon>
        <taxon>Bacillota</taxon>
        <taxon>Clostridia</taxon>
        <taxon>Eubacteriales</taxon>
        <taxon>Candidatus Fimiplasma</taxon>
    </lineage>
</organism>
<dbReference type="AlphaFoldDB" id="A0A9D1HKU6"/>
<dbReference type="EMBL" id="DVMJ01000002">
    <property type="protein sequence ID" value="HIU12512.1"/>
    <property type="molecule type" value="Genomic_DNA"/>
</dbReference>